<dbReference type="GO" id="GO:0016020">
    <property type="term" value="C:membrane"/>
    <property type="evidence" value="ECO:0007669"/>
    <property type="project" value="UniProtKB-SubCell"/>
</dbReference>
<feature type="transmembrane region" description="Helical" evidence="5">
    <location>
        <begin position="102"/>
        <end position="120"/>
    </location>
</feature>
<evidence type="ECO:0000256" key="1">
    <source>
        <dbReference type="ARBA" id="ARBA00004141"/>
    </source>
</evidence>
<keyword evidence="2 5" id="KW-0812">Transmembrane</keyword>
<dbReference type="PANTHER" id="PTHR22911:SF6">
    <property type="entry name" value="SOLUTE CARRIER FAMILY 35 MEMBER G1"/>
    <property type="match status" value="1"/>
</dbReference>
<gene>
    <name evidence="7" type="ORF">NFG58_01190</name>
</gene>
<dbReference type="InterPro" id="IPR037185">
    <property type="entry name" value="EmrE-like"/>
</dbReference>
<keyword evidence="4 5" id="KW-0472">Membrane</keyword>
<feature type="transmembrane region" description="Helical" evidence="5">
    <location>
        <begin position="155"/>
        <end position="175"/>
    </location>
</feature>
<dbReference type="InterPro" id="IPR000620">
    <property type="entry name" value="EamA_dom"/>
</dbReference>
<dbReference type="SUPFAM" id="SSF103481">
    <property type="entry name" value="Multidrug resistance efflux transporter EmrE"/>
    <property type="match status" value="2"/>
</dbReference>
<organism evidence="7">
    <name type="scientific">Halomonas sp. RT37</name>
    <dbReference type="NCBI Taxonomy" id="2950872"/>
    <lineage>
        <taxon>Bacteria</taxon>
        <taxon>Pseudomonadati</taxon>
        <taxon>Pseudomonadota</taxon>
        <taxon>Gammaproteobacteria</taxon>
        <taxon>Oceanospirillales</taxon>
        <taxon>Halomonadaceae</taxon>
        <taxon>Halomonas</taxon>
    </lineage>
</organism>
<feature type="transmembrane region" description="Helical" evidence="5">
    <location>
        <begin position="12"/>
        <end position="31"/>
    </location>
</feature>
<accession>A0AAU7KKH4</accession>
<protein>
    <submittedName>
        <fullName evidence="7">DMT family transporter</fullName>
    </submittedName>
</protein>
<keyword evidence="3 5" id="KW-1133">Transmembrane helix</keyword>
<evidence type="ECO:0000256" key="2">
    <source>
        <dbReference type="ARBA" id="ARBA00022692"/>
    </source>
</evidence>
<dbReference type="PANTHER" id="PTHR22911">
    <property type="entry name" value="ACYL-MALONYL CONDENSING ENZYME-RELATED"/>
    <property type="match status" value="1"/>
</dbReference>
<evidence type="ECO:0000313" key="7">
    <source>
        <dbReference type="EMBL" id="XBO71368.1"/>
    </source>
</evidence>
<comment type="subcellular location">
    <subcellularLocation>
        <location evidence="1">Membrane</location>
        <topology evidence="1">Multi-pass membrane protein</topology>
    </subcellularLocation>
</comment>
<evidence type="ECO:0000256" key="3">
    <source>
        <dbReference type="ARBA" id="ARBA00022989"/>
    </source>
</evidence>
<feature type="transmembrane region" description="Helical" evidence="5">
    <location>
        <begin position="187"/>
        <end position="209"/>
    </location>
</feature>
<dbReference type="AlphaFoldDB" id="A0AAU7KKH4"/>
<name>A0AAU7KKH4_9GAMM</name>
<feature type="transmembrane region" description="Helical" evidence="5">
    <location>
        <begin position="247"/>
        <end position="264"/>
    </location>
</feature>
<sequence>MSDRDRPLAGIVLRIASGVLFAAMLVCVKWVSDEVPLGQVVFYRSAFALLPIVLFLAWRREFPAGLATRRPLGHLLRSSLGAASMFATFAALARLPVAEATLLAQLAPVLMAIGGVVLLGERFTPPRALALLLAVGGVAVLVVPDIGNADKAGQLSGYALGVLGASLTAAALVTVRRISRTEGAGAIAFYFVLACTLAGLATLPLGWVALPTQTLTLLILAGLLGGAAHICMTLALRFAEVSRLAPFEYIALVWPVLADLWLFGQPLSSGFLLALPLLLGGAALAAMEGRRLGWPRRRSPPENG</sequence>
<dbReference type="EMBL" id="CP098827">
    <property type="protein sequence ID" value="XBO71368.1"/>
    <property type="molecule type" value="Genomic_DNA"/>
</dbReference>
<feature type="transmembrane region" description="Helical" evidence="5">
    <location>
        <begin position="270"/>
        <end position="287"/>
    </location>
</feature>
<reference evidence="7" key="1">
    <citation type="submission" date="2022-06" db="EMBL/GenBank/DDBJ databases">
        <title>A novel DMS-producing enzyme.</title>
        <authorList>
            <person name="Zhang Y."/>
        </authorList>
    </citation>
    <scope>NUCLEOTIDE SEQUENCE</scope>
    <source>
        <strain evidence="7">RT37</strain>
    </source>
</reference>
<proteinExistence type="predicted"/>
<feature type="transmembrane region" description="Helical" evidence="5">
    <location>
        <begin position="127"/>
        <end position="143"/>
    </location>
</feature>
<evidence type="ECO:0000256" key="5">
    <source>
        <dbReference type="SAM" id="Phobius"/>
    </source>
</evidence>
<feature type="domain" description="EamA" evidence="6">
    <location>
        <begin position="9"/>
        <end position="142"/>
    </location>
</feature>
<dbReference type="RefSeq" id="WP_348827431.1">
    <property type="nucleotide sequence ID" value="NZ_CP098827.1"/>
</dbReference>
<feature type="transmembrane region" description="Helical" evidence="5">
    <location>
        <begin position="37"/>
        <end position="58"/>
    </location>
</feature>
<dbReference type="Pfam" id="PF00892">
    <property type="entry name" value="EamA"/>
    <property type="match status" value="1"/>
</dbReference>
<evidence type="ECO:0000259" key="6">
    <source>
        <dbReference type="Pfam" id="PF00892"/>
    </source>
</evidence>
<feature type="transmembrane region" description="Helical" evidence="5">
    <location>
        <begin position="215"/>
        <end position="235"/>
    </location>
</feature>
<feature type="transmembrane region" description="Helical" evidence="5">
    <location>
        <begin position="79"/>
        <end position="96"/>
    </location>
</feature>
<evidence type="ECO:0000256" key="4">
    <source>
        <dbReference type="ARBA" id="ARBA00023136"/>
    </source>
</evidence>